<protein>
    <submittedName>
        <fullName evidence="5">Helix-turn-helix domain-containing protein</fullName>
    </submittedName>
</protein>
<keyword evidence="3" id="KW-0732">Signal</keyword>
<gene>
    <name evidence="5" type="ORF">V6624_18235</name>
</gene>
<dbReference type="Proteomes" id="UP001447857">
    <property type="component" value="Chromosome"/>
</dbReference>
<name>A0ABZ2Q3G8_9FLAO</name>
<reference evidence="5 6" key="1">
    <citation type="submission" date="2024-02" db="EMBL/GenBank/DDBJ databases">
        <title>complete genome of Flavobacterium ginsenosidimutans Str. YTB16.</title>
        <authorList>
            <person name="Wang Q."/>
        </authorList>
    </citation>
    <scope>NUCLEOTIDE SEQUENCE [LARGE SCALE GENOMIC DNA]</scope>
    <source>
        <strain evidence="5 6">YTB16</strain>
    </source>
</reference>
<dbReference type="SMART" id="SM00342">
    <property type="entry name" value="HTH_ARAC"/>
    <property type="match status" value="1"/>
</dbReference>
<feature type="transmembrane region" description="Helical" evidence="2">
    <location>
        <begin position="389"/>
        <end position="409"/>
    </location>
</feature>
<dbReference type="InterPro" id="IPR018060">
    <property type="entry name" value="HTH_AraC"/>
</dbReference>
<proteinExistence type="predicted"/>
<dbReference type="Gene3D" id="1.25.40.10">
    <property type="entry name" value="Tetratricopeptide repeat domain"/>
    <property type="match status" value="2"/>
</dbReference>
<feature type="signal peptide" evidence="3">
    <location>
        <begin position="1"/>
        <end position="19"/>
    </location>
</feature>
<feature type="domain" description="HTH araC/xylS-type" evidence="4">
    <location>
        <begin position="467"/>
        <end position="559"/>
    </location>
</feature>
<feature type="coiled-coil region" evidence="1">
    <location>
        <begin position="412"/>
        <end position="470"/>
    </location>
</feature>
<dbReference type="SUPFAM" id="SSF48452">
    <property type="entry name" value="TPR-like"/>
    <property type="match status" value="1"/>
</dbReference>
<dbReference type="Gene3D" id="1.10.10.60">
    <property type="entry name" value="Homeodomain-like"/>
    <property type="match status" value="1"/>
</dbReference>
<dbReference type="InterPro" id="IPR011990">
    <property type="entry name" value="TPR-like_helical_dom_sf"/>
</dbReference>
<evidence type="ECO:0000313" key="6">
    <source>
        <dbReference type="Proteomes" id="UP001447857"/>
    </source>
</evidence>
<feature type="chain" id="PRO_5046017411" evidence="3">
    <location>
        <begin position="20"/>
        <end position="565"/>
    </location>
</feature>
<keyword evidence="1" id="KW-0175">Coiled coil</keyword>
<keyword evidence="2" id="KW-0472">Membrane</keyword>
<sequence length="565" mass="66342">MIKPNSLLLLLMFFCAASAQKNPFNIPDSLKNKDFEYLDDRFYMHKKDSIRASLYAYSFLYKAKKEKNLKEIINGYQNLMLIAPEKLRIAYTDSMVHTAKKAKDDALIGSAYLSKGTAYYGIKHQQQAMDNYLIANSYISKTKDQYLIHKVKYCIALTKFYIGFYDEAASLLKECADYYRQTQPKPYLNSLHSLGLCYNKLGNYGKCTEINELGISECIRLKIEEMAAYFTHSEGINEYFKKNYGASIRNLESSLEGIKENNDFANEAIGYFYIGKSYWSLHQKEKAIIYFELVDKIFNKKNYLRSDIRQNFELMISYYKTKKDLNKQLYYINQLLKADTLLTETNKYIIAKIHKQYDTRELLLEKERIAEENQNMSTELIWEKYYDRIFAGIIIALFFILAAVTYRYYKTRKIYKKNYKLLMEELDTKKNRPKSKTEKAPIKNISSDTVVLLLKQLENFEKDKKFLEKDWNLTTLSAAFKTNPKYLASILDHYRDKGINEYINGLRIDYITELLRNDSKIMLYKYEALAKEAGFSTTERFTKAFLSNTGIAPSYFIAAIKKEKQ</sequence>
<dbReference type="EMBL" id="CP147988">
    <property type="protein sequence ID" value="WXK48962.1"/>
    <property type="molecule type" value="Genomic_DNA"/>
</dbReference>
<dbReference type="PROSITE" id="PS01124">
    <property type="entry name" value="HTH_ARAC_FAMILY_2"/>
    <property type="match status" value="1"/>
</dbReference>
<keyword evidence="6" id="KW-1185">Reference proteome</keyword>
<evidence type="ECO:0000256" key="2">
    <source>
        <dbReference type="SAM" id="Phobius"/>
    </source>
</evidence>
<keyword evidence="2" id="KW-0812">Transmembrane</keyword>
<dbReference type="RefSeq" id="WP_338839646.1">
    <property type="nucleotide sequence ID" value="NZ_CP147988.1"/>
</dbReference>
<evidence type="ECO:0000256" key="1">
    <source>
        <dbReference type="SAM" id="Coils"/>
    </source>
</evidence>
<accession>A0ABZ2Q3G8</accession>
<evidence type="ECO:0000256" key="3">
    <source>
        <dbReference type="SAM" id="SignalP"/>
    </source>
</evidence>
<keyword evidence="2" id="KW-1133">Transmembrane helix</keyword>
<evidence type="ECO:0000313" key="5">
    <source>
        <dbReference type="EMBL" id="WXK48962.1"/>
    </source>
</evidence>
<organism evidence="5 6">
    <name type="scientific">Flavobacterium ginsenosidimutans</name>
    <dbReference type="NCBI Taxonomy" id="687844"/>
    <lineage>
        <taxon>Bacteria</taxon>
        <taxon>Pseudomonadati</taxon>
        <taxon>Bacteroidota</taxon>
        <taxon>Flavobacteriia</taxon>
        <taxon>Flavobacteriales</taxon>
        <taxon>Flavobacteriaceae</taxon>
        <taxon>Flavobacterium</taxon>
    </lineage>
</organism>
<evidence type="ECO:0000259" key="4">
    <source>
        <dbReference type="PROSITE" id="PS01124"/>
    </source>
</evidence>